<evidence type="ECO:0000256" key="5">
    <source>
        <dbReference type="PROSITE-ProRule" id="PRU01240"/>
    </source>
</evidence>
<dbReference type="Pfam" id="PF12951">
    <property type="entry name" value="PATR"/>
    <property type="match status" value="1"/>
</dbReference>
<dbReference type="Proteomes" id="UP001223743">
    <property type="component" value="Unassembled WGS sequence"/>
</dbReference>
<feature type="domain" description="Autotransporter" evidence="7">
    <location>
        <begin position="636"/>
        <end position="912"/>
    </location>
</feature>
<keyword evidence="1 5" id="KW-0645">Protease</keyword>
<accession>A0ABU0M8C9</accession>
<dbReference type="PANTHER" id="PTHR42884">
    <property type="entry name" value="PROPROTEIN CONVERTASE SUBTILISIN/KEXIN-RELATED"/>
    <property type="match status" value="1"/>
</dbReference>
<keyword evidence="4 5" id="KW-0720">Serine protease</keyword>
<evidence type="ECO:0000256" key="1">
    <source>
        <dbReference type="ARBA" id="ARBA00022670"/>
    </source>
</evidence>
<reference evidence="8 9" key="1">
    <citation type="submission" date="2023-07" db="EMBL/GenBank/DDBJ databases">
        <title>Genomic Encyclopedia of Type Strains, Phase IV (KMG-IV): sequencing the most valuable type-strain genomes for metagenomic binning, comparative biology and taxonomic classification.</title>
        <authorList>
            <person name="Goeker M."/>
        </authorList>
    </citation>
    <scope>NUCLEOTIDE SEQUENCE [LARGE SCALE GENOMIC DNA]</scope>
    <source>
        <strain evidence="8 9">B1-1</strain>
    </source>
</reference>
<keyword evidence="3 5" id="KW-0378">Hydrolase</keyword>
<dbReference type="InterPro" id="IPR000209">
    <property type="entry name" value="Peptidase_S8/S53_dom"/>
</dbReference>
<dbReference type="RefSeq" id="WP_266278628.1">
    <property type="nucleotide sequence ID" value="NZ_JAPKNF010000001.1"/>
</dbReference>
<organism evidence="8 9">
    <name type="scientific">Kaistia geumhonensis</name>
    <dbReference type="NCBI Taxonomy" id="410839"/>
    <lineage>
        <taxon>Bacteria</taxon>
        <taxon>Pseudomonadati</taxon>
        <taxon>Pseudomonadota</taxon>
        <taxon>Alphaproteobacteria</taxon>
        <taxon>Hyphomicrobiales</taxon>
        <taxon>Kaistiaceae</taxon>
        <taxon>Kaistia</taxon>
    </lineage>
</organism>
<dbReference type="Pfam" id="PF00082">
    <property type="entry name" value="Peptidase_S8"/>
    <property type="match status" value="1"/>
</dbReference>
<feature type="active site" description="Charge relay system" evidence="5">
    <location>
        <position position="66"/>
    </location>
</feature>
<dbReference type="PROSITE" id="PS51208">
    <property type="entry name" value="AUTOTRANSPORTER"/>
    <property type="match status" value="1"/>
</dbReference>
<dbReference type="InterPro" id="IPR034061">
    <property type="entry name" value="Peptidases_S8_Autotransporter"/>
</dbReference>
<proteinExistence type="inferred from homology"/>
<dbReference type="InterPro" id="IPR023828">
    <property type="entry name" value="Peptidase_S8_Ser-AS"/>
</dbReference>
<feature type="chain" id="PRO_5045959961" evidence="6">
    <location>
        <begin position="26"/>
        <end position="912"/>
    </location>
</feature>
<evidence type="ECO:0000313" key="9">
    <source>
        <dbReference type="Proteomes" id="UP001223743"/>
    </source>
</evidence>
<evidence type="ECO:0000256" key="3">
    <source>
        <dbReference type="ARBA" id="ARBA00022801"/>
    </source>
</evidence>
<feature type="active site" description="Charge relay system" evidence="5">
    <location>
        <position position="291"/>
    </location>
</feature>
<dbReference type="PANTHER" id="PTHR42884:SF14">
    <property type="entry name" value="NEUROENDOCRINE CONVERTASE 1"/>
    <property type="match status" value="1"/>
</dbReference>
<evidence type="ECO:0000256" key="4">
    <source>
        <dbReference type="ARBA" id="ARBA00022825"/>
    </source>
</evidence>
<gene>
    <name evidence="8" type="ORF">QO015_002814</name>
</gene>
<name>A0ABU0M8C9_9HYPH</name>
<dbReference type="NCBIfam" id="TIGR01414">
    <property type="entry name" value="autotrans_barl"/>
    <property type="match status" value="1"/>
</dbReference>
<dbReference type="Pfam" id="PF03797">
    <property type="entry name" value="Autotransporter"/>
    <property type="match status" value="1"/>
</dbReference>
<dbReference type="NCBIfam" id="TIGR02601">
    <property type="entry name" value="autotrns_rpt"/>
    <property type="match status" value="1"/>
</dbReference>
<dbReference type="EMBL" id="JAUSWJ010000001">
    <property type="protein sequence ID" value="MDQ0517201.1"/>
    <property type="molecule type" value="Genomic_DNA"/>
</dbReference>
<evidence type="ECO:0000256" key="2">
    <source>
        <dbReference type="ARBA" id="ARBA00022729"/>
    </source>
</evidence>
<dbReference type="CDD" id="cd04848">
    <property type="entry name" value="Peptidases_S8_Autotransporter_serine_protease_like"/>
    <property type="match status" value="1"/>
</dbReference>
<evidence type="ECO:0000259" key="7">
    <source>
        <dbReference type="PROSITE" id="PS51208"/>
    </source>
</evidence>
<keyword evidence="9" id="KW-1185">Reference proteome</keyword>
<comment type="caution">
    <text evidence="8">The sequence shown here is derived from an EMBL/GenBank/DDBJ whole genome shotgun (WGS) entry which is preliminary data.</text>
</comment>
<dbReference type="PROSITE" id="PS00138">
    <property type="entry name" value="SUBTILASE_SER"/>
    <property type="match status" value="1"/>
</dbReference>
<evidence type="ECO:0000256" key="6">
    <source>
        <dbReference type="SAM" id="SignalP"/>
    </source>
</evidence>
<dbReference type="InterPro" id="IPR011050">
    <property type="entry name" value="Pectin_lyase_fold/virulence"/>
</dbReference>
<dbReference type="Gene3D" id="2.40.128.130">
    <property type="entry name" value="Autotransporter beta-domain"/>
    <property type="match status" value="1"/>
</dbReference>
<dbReference type="GO" id="GO:0008233">
    <property type="term" value="F:peptidase activity"/>
    <property type="evidence" value="ECO:0007669"/>
    <property type="project" value="UniProtKB-KW"/>
</dbReference>
<dbReference type="SMART" id="SM00869">
    <property type="entry name" value="Autotransporter"/>
    <property type="match status" value="1"/>
</dbReference>
<dbReference type="InterPro" id="IPR013425">
    <property type="entry name" value="Autotrns_rpt"/>
</dbReference>
<feature type="signal peptide" evidence="6">
    <location>
        <begin position="1"/>
        <end position="25"/>
    </location>
</feature>
<dbReference type="GO" id="GO:0006508">
    <property type="term" value="P:proteolysis"/>
    <property type="evidence" value="ECO:0007669"/>
    <property type="project" value="UniProtKB-KW"/>
</dbReference>
<dbReference type="PRINTS" id="PR00723">
    <property type="entry name" value="SUBTILISIN"/>
</dbReference>
<dbReference type="SUPFAM" id="SSF51126">
    <property type="entry name" value="Pectin lyase-like"/>
    <property type="match status" value="1"/>
</dbReference>
<dbReference type="SUPFAM" id="SSF103515">
    <property type="entry name" value="Autotransporter"/>
    <property type="match status" value="1"/>
</dbReference>
<dbReference type="InterPro" id="IPR036852">
    <property type="entry name" value="Peptidase_S8/S53_dom_sf"/>
</dbReference>
<evidence type="ECO:0000313" key="8">
    <source>
        <dbReference type="EMBL" id="MDQ0517201.1"/>
    </source>
</evidence>
<dbReference type="InterPro" id="IPR005546">
    <property type="entry name" value="Autotransporte_beta"/>
</dbReference>
<dbReference type="InterPro" id="IPR006315">
    <property type="entry name" value="OM_autotransptr_brl_dom"/>
</dbReference>
<keyword evidence="2 6" id="KW-0732">Signal</keyword>
<dbReference type="Gene3D" id="3.40.50.200">
    <property type="entry name" value="Peptidase S8/S53 domain"/>
    <property type="match status" value="1"/>
</dbReference>
<dbReference type="InterPro" id="IPR015500">
    <property type="entry name" value="Peptidase_S8_subtilisin-rel"/>
</dbReference>
<comment type="similarity">
    <text evidence="5">Belongs to the peptidase S8 family.</text>
</comment>
<dbReference type="EC" id="3.4.21.-" evidence="8"/>
<protein>
    <submittedName>
        <fullName evidence="8">Subtilase-type serine protease</fullName>
        <ecNumber evidence="8">3.4.21.-</ecNumber>
    </submittedName>
</protein>
<dbReference type="InterPro" id="IPR036709">
    <property type="entry name" value="Autotransporte_beta_dom_sf"/>
</dbReference>
<dbReference type="SUPFAM" id="SSF52743">
    <property type="entry name" value="Subtilisin-like"/>
    <property type="match status" value="1"/>
</dbReference>
<dbReference type="PROSITE" id="PS51892">
    <property type="entry name" value="SUBTILASE"/>
    <property type="match status" value="1"/>
</dbReference>
<feature type="active site" description="Charge relay system" evidence="5">
    <location>
        <position position="103"/>
    </location>
</feature>
<sequence>MHGAHIWLAASVAVAPLAAIATAEAQSASDFRTPEYYAGRFLDPLDLASVYAQGITGKGVMVGVADSGIDAGHPELSARIAYGWDFDKNAPILPGEDHDTLTHGTHVNGMIGAARDGYGMHGVAFGATLVPTTLDNTVDDYDDLAPGAWHHLADVGVPIINNSIGYDDCRAGPDRRCNVTAFTTGIVETLFPRTLESFRYVTEHDVLMVFSAGNSSEPHAGVLAGMPYLFPEFERNWLAVAALDEEGTIADYSNRCGVAMGWCVSAPGYGWSSVPVRSNPNEPYDFYDGTSMAAPIVSGVAALVKEVYPWFTAHDLQQTILTTATDLGPVGVDPIYGWGMVNPGRAVQGYGMFVETAFLDTRGYDSTFFNDISGPGGLVKLGEGTLSLTGASSYLGTTFVEEGGLAVQGSIESDVVVERSGTLSGNGQVGSTWVGAGGTIAPGNSIGTLTVAGDYVQEAAGTYAFEFDGGSGDQIRVGGTAFLDGRLDMIALSNDFRLGTQYDLLLAEAGVTGGFSEIVGPSAFLGGDLAYGPAGATLTLVQSRSFADAAATRNEASVGRALDTLSAGEVQNAFLMLPTLEAASAVLGPLSGEINASAKTVMINDGTLVRDAVFGRLTTLDGSPASSGATVAPVGGGIGDAAVWAQGFGAWGSISGDGNAAGLDSDTGGFLVGADAELQQAWRLGLLGGYSRTTFDSEATAGSGSTSTVHLALYSGGAVGPVRLRGGAAYGWSSVETARSVIFPEAAGSSASYDATTGQLFGEIGYGIAAGRAEFEPFAGLAYVSLDTDGFTEQGGPMALSAGSGTTDTGFTTLGLRASSAFDLGTAKAGVKGMLGWRHAFNDVVPTTTYQFAAGSAAFEVAGLPVAKDALVLDLGVGVGLIKAARLDLSYAGQYGDGVSAQALKGSLGWSF</sequence>